<dbReference type="Pfam" id="PF00072">
    <property type="entry name" value="Response_reg"/>
    <property type="match status" value="1"/>
</dbReference>
<dbReference type="InterPro" id="IPR011006">
    <property type="entry name" value="CheY-like_superfamily"/>
</dbReference>
<reference evidence="3 4" key="1">
    <citation type="journal article" date="2014" name="FEMS Microbiol. Lett.">
        <title>Draft genome sequences of three Holospora species (Holospora obtusa, Holospora undulata, and Holospora elegans), endonuclear symbiotic bacteria of the ciliate Paramecium caudatum.</title>
        <authorList>
            <person name="Dohra H."/>
            <person name="Tanaka K."/>
            <person name="Suzuki T."/>
            <person name="Fujishima M."/>
            <person name="Suzuki H."/>
        </authorList>
    </citation>
    <scope>NUCLEOTIDE SEQUENCE [LARGE SCALE GENOMIC DNA]</scope>
    <source>
        <strain evidence="3 4">F1</strain>
    </source>
</reference>
<evidence type="ECO:0000256" key="1">
    <source>
        <dbReference type="PROSITE-ProRule" id="PRU00169"/>
    </source>
</evidence>
<dbReference type="EMBL" id="AWTR02000066">
    <property type="protein sequence ID" value="ETZ07079.1"/>
    <property type="molecule type" value="Genomic_DNA"/>
</dbReference>
<sequence length="133" mass="15305">MKCLIVDDDPGLLSVMHHYLCHHLPLNWMVYAAPNGLIARKLLHQHRGAHILITDRHMPGETGISLLQFTSEIWPNTRFILISSDQENLTIVKEDQSYVHFPHQQRLEGKGIFLKKPFSMNTLLESVQKLTTV</sequence>
<proteinExistence type="predicted"/>
<dbReference type="SMART" id="SM00448">
    <property type="entry name" value="REC"/>
    <property type="match status" value="1"/>
</dbReference>
<dbReference type="SUPFAM" id="SSF52172">
    <property type="entry name" value="CheY-like"/>
    <property type="match status" value="1"/>
</dbReference>
<evidence type="ECO:0000259" key="2">
    <source>
        <dbReference type="PROSITE" id="PS50110"/>
    </source>
</evidence>
<dbReference type="STRING" id="1399147.P618_200761"/>
<evidence type="ECO:0000313" key="3">
    <source>
        <dbReference type="EMBL" id="ETZ07079.1"/>
    </source>
</evidence>
<dbReference type="InterPro" id="IPR001789">
    <property type="entry name" value="Sig_transdc_resp-reg_receiver"/>
</dbReference>
<dbReference type="OrthoDB" id="9762726at2"/>
<keyword evidence="1" id="KW-0597">Phosphoprotein</keyword>
<protein>
    <submittedName>
        <fullName evidence="3">Nitrogen regulation protein NR(I)</fullName>
    </submittedName>
</protein>
<dbReference type="AlphaFoldDB" id="W6TEE4"/>
<accession>W6TEE4</accession>
<gene>
    <name evidence="3" type="ORF">P618_200761</name>
</gene>
<evidence type="ECO:0000313" key="4">
    <source>
        <dbReference type="Proteomes" id="UP000019112"/>
    </source>
</evidence>
<feature type="domain" description="Response regulatory" evidence="2">
    <location>
        <begin position="2"/>
        <end position="131"/>
    </location>
</feature>
<dbReference type="RefSeq" id="WP_021827793.1">
    <property type="nucleotide sequence ID" value="NZ_AWTR02000066.1"/>
</dbReference>
<organism evidence="3 4">
    <name type="scientific">Holospora obtusa F1</name>
    <dbReference type="NCBI Taxonomy" id="1399147"/>
    <lineage>
        <taxon>Bacteria</taxon>
        <taxon>Pseudomonadati</taxon>
        <taxon>Pseudomonadota</taxon>
        <taxon>Alphaproteobacteria</taxon>
        <taxon>Holosporales</taxon>
        <taxon>Holosporaceae</taxon>
        <taxon>Holospora</taxon>
    </lineage>
</organism>
<dbReference type="PROSITE" id="PS50110">
    <property type="entry name" value="RESPONSE_REGULATORY"/>
    <property type="match status" value="1"/>
</dbReference>
<feature type="modified residue" description="4-aspartylphosphate" evidence="1">
    <location>
        <position position="55"/>
    </location>
</feature>
<name>W6TEE4_HOLOB</name>
<keyword evidence="4" id="KW-1185">Reference proteome</keyword>
<dbReference type="Gene3D" id="3.40.50.2300">
    <property type="match status" value="1"/>
</dbReference>
<dbReference type="GO" id="GO:0000160">
    <property type="term" value="P:phosphorelay signal transduction system"/>
    <property type="evidence" value="ECO:0007669"/>
    <property type="project" value="InterPro"/>
</dbReference>
<dbReference type="Proteomes" id="UP000019112">
    <property type="component" value="Unassembled WGS sequence"/>
</dbReference>
<comment type="caution">
    <text evidence="3">The sequence shown here is derived from an EMBL/GenBank/DDBJ whole genome shotgun (WGS) entry which is preliminary data.</text>
</comment>